<evidence type="ECO:0000256" key="1">
    <source>
        <dbReference type="SAM" id="MobiDB-lite"/>
    </source>
</evidence>
<dbReference type="RefSeq" id="WP_004383043.1">
    <property type="nucleotide sequence ID" value="NZ_GG698713.1"/>
</dbReference>
<keyword evidence="3" id="KW-0378">Hydrolase</keyword>
<dbReference type="AlphaFoldDB" id="C9MP44"/>
<dbReference type="HOGENOM" id="CLU_142229_0_0_10"/>
<feature type="compositionally biased region" description="Basic residues" evidence="1">
    <location>
        <begin position="89"/>
        <end position="103"/>
    </location>
</feature>
<dbReference type="Gene3D" id="1.10.287.1080">
    <property type="entry name" value="MazG-like"/>
    <property type="match status" value="1"/>
</dbReference>
<feature type="domain" description="NTP pyrophosphohydrolase MazG-like" evidence="2">
    <location>
        <begin position="23"/>
        <end position="99"/>
    </location>
</feature>
<dbReference type="PANTHER" id="PTHR42692:SF1">
    <property type="entry name" value="NUCLEOTIDE PYROPHOSPHOHYDROLASE"/>
    <property type="match status" value="1"/>
</dbReference>
<feature type="compositionally biased region" description="Polar residues" evidence="1">
    <location>
        <begin position="104"/>
        <end position="115"/>
    </location>
</feature>
<dbReference type="CDD" id="cd11531">
    <property type="entry name" value="NTP-PPase_BsYpjD"/>
    <property type="match status" value="1"/>
</dbReference>
<dbReference type="PANTHER" id="PTHR42692">
    <property type="entry name" value="NUCLEOTIDE PYROPHOSPHOHYDROLASE"/>
    <property type="match status" value="1"/>
</dbReference>
<reference evidence="3 4" key="1">
    <citation type="submission" date="2009-09" db="EMBL/GenBank/DDBJ databases">
        <authorList>
            <person name="Weinstock G."/>
            <person name="Sodergren E."/>
            <person name="Clifton S."/>
            <person name="Fulton L."/>
            <person name="Fulton B."/>
            <person name="Courtney L."/>
            <person name="Fronick C."/>
            <person name="Harrison M."/>
            <person name="Strong C."/>
            <person name="Farmer C."/>
            <person name="Delahaunty K."/>
            <person name="Markovic C."/>
            <person name="Hall O."/>
            <person name="Minx P."/>
            <person name="Tomlinson C."/>
            <person name="Mitreva M."/>
            <person name="Nelson J."/>
            <person name="Hou S."/>
            <person name="Wollam A."/>
            <person name="Pepin K.H."/>
            <person name="Johnson M."/>
            <person name="Bhonagiri V."/>
            <person name="Nash W.E."/>
            <person name="Warren W."/>
            <person name="Chinwalla A."/>
            <person name="Mardis E.R."/>
            <person name="Wilson R.K."/>
        </authorList>
    </citation>
    <scope>NUCLEOTIDE SEQUENCE [LARGE SCALE GENOMIC DNA]</scope>
    <source>
        <strain evidence="3 4">F0319</strain>
    </source>
</reference>
<dbReference type="Pfam" id="PF03819">
    <property type="entry name" value="MazG"/>
    <property type="match status" value="1"/>
</dbReference>
<dbReference type="GO" id="GO:0016787">
    <property type="term" value="F:hydrolase activity"/>
    <property type="evidence" value="ECO:0007669"/>
    <property type="project" value="UniProtKB-KW"/>
</dbReference>
<comment type="caution">
    <text evidence="3">The sequence shown here is derived from an EMBL/GenBank/DDBJ whole genome shotgun (WGS) entry which is preliminary data.</text>
</comment>
<dbReference type="InterPro" id="IPR012359">
    <property type="entry name" value="MazG-related_YpjD"/>
</dbReference>
<organism evidence="3 4">
    <name type="scientific">Prevotella veroralis F0319</name>
    <dbReference type="NCBI Taxonomy" id="649761"/>
    <lineage>
        <taxon>Bacteria</taxon>
        <taxon>Pseudomonadati</taxon>
        <taxon>Bacteroidota</taxon>
        <taxon>Bacteroidia</taxon>
        <taxon>Bacteroidales</taxon>
        <taxon>Prevotellaceae</taxon>
        <taxon>Prevotella</taxon>
    </lineage>
</organism>
<accession>C9MP44</accession>
<protein>
    <submittedName>
        <fullName evidence="3">MazG nucleotide pyrophosphohydrolase domain protein</fullName>
    </submittedName>
</protein>
<sequence>MTIQEAQEAVDKWIKEYGVRYFSELTNMACLTEEVGELARVIARSYGDQSFKAGEKPNLGEEMADVLWVLLCLANQTGVNLTEELQRSFAKKTSRDKYRHKNNPKLTDNQQSNKA</sequence>
<dbReference type="SUPFAM" id="SSF101386">
    <property type="entry name" value="all-alpha NTP pyrophosphatases"/>
    <property type="match status" value="1"/>
</dbReference>
<dbReference type="InterPro" id="IPR047046">
    <property type="entry name" value="YpjD/YvdC"/>
</dbReference>
<dbReference type="STRING" id="649761.HMPREF0973_01382"/>
<proteinExistence type="predicted"/>
<dbReference type="InterPro" id="IPR004518">
    <property type="entry name" value="MazG-like_dom"/>
</dbReference>
<name>C9MP44_9BACT</name>
<dbReference type="OrthoDB" id="9807397at2"/>
<dbReference type="eggNOG" id="COG1694">
    <property type="taxonomic scope" value="Bacteria"/>
</dbReference>
<evidence type="ECO:0000313" key="4">
    <source>
        <dbReference type="Proteomes" id="UP000003327"/>
    </source>
</evidence>
<keyword evidence="4" id="KW-1185">Reference proteome</keyword>
<gene>
    <name evidence="3" type="ORF">HMPREF0973_01382</name>
</gene>
<dbReference type="Proteomes" id="UP000003327">
    <property type="component" value="Unassembled WGS sequence"/>
</dbReference>
<dbReference type="EMBL" id="ACVA01000031">
    <property type="protein sequence ID" value="EEX18847.1"/>
    <property type="molecule type" value="Genomic_DNA"/>
</dbReference>
<dbReference type="PIRSF" id="PIRSF029904">
    <property type="entry name" value="UCP029904_pph"/>
    <property type="match status" value="1"/>
</dbReference>
<evidence type="ECO:0000259" key="2">
    <source>
        <dbReference type="Pfam" id="PF03819"/>
    </source>
</evidence>
<feature type="region of interest" description="Disordered" evidence="1">
    <location>
        <begin position="89"/>
        <end position="115"/>
    </location>
</feature>
<evidence type="ECO:0000313" key="3">
    <source>
        <dbReference type="EMBL" id="EEX18847.1"/>
    </source>
</evidence>